<dbReference type="GO" id="GO:0043190">
    <property type="term" value="C:ATP-binding cassette (ABC) transporter complex"/>
    <property type="evidence" value="ECO:0007669"/>
    <property type="project" value="InterPro"/>
</dbReference>
<keyword evidence="2" id="KW-0732">Signal</keyword>
<protein>
    <submittedName>
        <fullName evidence="4">ABC transporter</fullName>
    </submittedName>
</protein>
<dbReference type="Proteomes" id="UP000680750">
    <property type="component" value="Chromosome"/>
</dbReference>
<feature type="signal peptide" evidence="2">
    <location>
        <begin position="1"/>
        <end position="22"/>
    </location>
</feature>
<dbReference type="PIRSF" id="PIRSF002741">
    <property type="entry name" value="MppA"/>
    <property type="match status" value="1"/>
</dbReference>
<feature type="region of interest" description="Disordered" evidence="1">
    <location>
        <begin position="27"/>
        <end position="62"/>
    </location>
</feature>
<dbReference type="InterPro" id="IPR000914">
    <property type="entry name" value="SBP_5_dom"/>
</dbReference>
<evidence type="ECO:0000259" key="3">
    <source>
        <dbReference type="Pfam" id="PF00496"/>
    </source>
</evidence>
<dbReference type="GO" id="GO:1904680">
    <property type="term" value="F:peptide transmembrane transporter activity"/>
    <property type="evidence" value="ECO:0007669"/>
    <property type="project" value="TreeGrafter"/>
</dbReference>
<dbReference type="PANTHER" id="PTHR30290:SF83">
    <property type="entry name" value="ABC TRANSPORTER SUBSTRATE-BINDING PROTEIN"/>
    <property type="match status" value="1"/>
</dbReference>
<dbReference type="GO" id="GO:0015833">
    <property type="term" value="P:peptide transport"/>
    <property type="evidence" value="ECO:0007669"/>
    <property type="project" value="TreeGrafter"/>
</dbReference>
<gene>
    <name evidence="4" type="ORF">Asera_23210</name>
</gene>
<evidence type="ECO:0000256" key="1">
    <source>
        <dbReference type="SAM" id="MobiDB-lite"/>
    </source>
</evidence>
<dbReference type="PANTHER" id="PTHR30290">
    <property type="entry name" value="PERIPLASMIC BINDING COMPONENT OF ABC TRANSPORTER"/>
    <property type="match status" value="1"/>
</dbReference>
<dbReference type="Gene3D" id="3.40.190.10">
    <property type="entry name" value="Periplasmic binding protein-like II"/>
    <property type="match status" value="1"/>
</dbReference>
<proteinExistence type="predicted"/>
<feature type="chain" id="PRO_5032531514" evidence="2">
    <location>
        <begin position="23"/>
        <end position="581"/>
    </location>
</feature>
<dbReference type="OrthoDB" id="5240629at2"/>
<evidence type="ECO:0000313" key="4">
    <source>
        <dbReference type="EMBL" id="BCJ28213.1"/>
    </source>
</evidence>
<feature type="domain" description="Solute-binding protein family 5" evidence="3">
    <location>
        <begin position="113"/>
        <end position="497"/>
    </location>
</feature>
<dbReference type="GO" id="GO:0042597">
    <property type="term" value="C:periplasmic space"/>
    <property type="evidence" value="ECO:0007669"/>
    <property type="project" value="UniProtKB-ARBA"/>
</dbReference>
<dbReference type="PROSITE" id="PS51257">
    <property type="entry name" value="PROKAR_LIPOPROTEIN"/>
    <property type="match status" value="1"/>
</dbReference>
<reference evidence="4" key="1">
    <citation type="submission" date="2020-08" db="EMBL/GenBank/DDBJ databases">
        <title>Whole genome shotgun sequence of Actinocatenispora sera NBRC 101916.</title>
        <authorList>
            <person name="Komaki H."/>
            <person name="Tamura T."/>
        </authorList>
    </citation>
    <scope>NUCLEOTIDE SEQUENCE</scope>
    <source>
        <strain evidence="4">NBRC 101916</strain>
    </source>
</reference>
<dbReference type="AlphaFoldDB" id="A0A810KYD9"/>
<dbReference type="Gene3D" id="3.10.105.10">
    <property type="entry name" value="Dipeptide-binding Protein, Domain 3"/>
    <property type="match status" value="1"/>
</dbReference>
<dbReference type="SUPFAM" id="SSF53850">
    <property type="entry name" value="Periplasmic binding protein-like II"/>
    <property type="match status" value="1"/>
</dbReference>
<sequence>MRQRRIVAVACAALLVAGFAGACSKNTGEHTKGPAIRQDAGSISTDPAESQGPAKPMPGAVRGGTLYSIQQTDYETLDPQQIYVNASIAVGQLFTRTLTMFRKDPKTGKDLLVGDLATDTGTDVDQDGKTWRYTLKKGLKYEDGTAITASDVAYGVARSFSPQVAEGPHYIQQWLTGRTDYNKTYQGPYDGGAKMPPGVTVSGRSITFHLQQAEPDFPFAASMGTTTPLPPARDTGPRKLSDHPFSSGPYKIESYQREHQLVLVRNKYWDPRTDPVRHDYFDRFVVEMGPSPVEITNRLLADNGNDRYAVQVGAVAPELISKVLGDRSLAKRELAGYLDYVRYLNINTRRITDVDERRAINYAMDKAGFLQAEGGSPVGDVASTIQSPTTIGYQKYDAYPTPGNHGDVAKAKKLLKGAKPKLVLAFPNTAVGQKEATKIQQSLSRAGFQIVLKPADQDNYLTVLGRRDNPYDIYVSAWASDWPSGSTIIPPLFDGTAIAASGNNSRTYLDAKPVNDRIAAISKEPAAKGAGDWMKLDRQIMTDYAPLVPLYYEKNLSLYGSRVHGILQGGAPRYYDAWVTQ</sequence>
<dbReference type="Pfam" id="PF00496">
    <property type="entry name" value="SBP_bac_5"/>
    <property type="match status" value="1"/>
</dbReference>
<dbReference type="CDD" id="cd08506">
    <property type="entry name" value="PBP2_clavulanate_OppA2"/>
    <property type="match status" value="1"/>
</dbReference>
<dbReference type="KEGG" id="aser:Asera_23210"/>
<keyword evidence="5" id="KW-1185">Reference proteome</keyword>
<accession>A0A810KYD9</accession>
<name>A0A810KYD9_9ACTN</name>
<evidence type="ECO:0000313" key="5">
    <source>
        <dbReference type="Proteomes" id="UP000680750"/>
    </source>
</evidence>
<dbReference type="InterPro" id="IPR039424">
    <property type="entry name" value="SBP_5"/>
</dbReference>
<dbReference type="EMBL" id="AP023354">
    <property type="protein sequence ID" value="BCJ28213.1"/>
    <property type="molecule type" value="Genomic_DNA"/>
</dbReference>
<evidence type="ECO:0000256" key="2">
    <source>
        <dbReference type="SAM" id="SignalP"/>
    </source>
</evidence>
<dbReference type="RefSeq" id="WP_030449108.1">
    <property type="nucleotide sequence ID" value="NZ_AP023354.1"/>
</dbReference>
<organism evidence="4 5">
    <name type="scientific">Actinocatenispora sera</name>
    <dbReference type="NCBI Taxonomy" id="390989"/>
    <lineage>
        <taxon>Bacteria</taxon>
        <taxon>Bacillati</taxon>
        <taxon>Actinomycetota</taxon>
        <taxon>Actinomycetes</taxon>
        <taxon>Micromonosporales</taxon>
        <taxon>Micromonosporaceae</taxon>
        <taxon>Actinocatenispora</taxon>
    </lineage>
</organism>
<dbReference type="InterPro" id="IPR030678">
    <property type="entry name" value="Peptide/Ni-bd"/>
</dbReference>